<protein>
    <submittedName>
        <fullName evidence="1">Uncharacterized protein</fullName>
    </submittedName>
</protein>
<gene>
    <name evidence="1" type="ORF">SVIM_LOCUS64525</name>
</gene>
<accession>A0A6N2KCX2</accession>
<name>A0A6N2KCX2_SALVM</name>
<reference evidence="1" key="1">
    <citation type="submission" date="2019-03" db="EMBL/GenBank/DDBJ databases">
        <authorList>
            <person name="Mank J."/>
            <person name="Almeida P."/>
        </authorList>
    </citation>
    <scope>NUCLEOTIDE SEQUENCE</scope>
    <source>
        <strain evidence="1">78183</strain>
    </source>
</reference>
<organism evidence="1">
    <name type="scientific">Salix viminalis</name>
    <name type="common">Common osier</name>
    <name type="synonym">Basket willow</name>
    <dbReference type="NCBI Taxonomy" id="40686"/>
    <lineage>
        <taxon>Eukaryota</taxon>
        <taxon>Viridiplantae</taxon>
        <taxon>Streptophyta</taxon>
        <taxon>Embryophyta</taxon>
        <taxon>Tracheophyta</taxon>
        <taxon>Spermatophyta</taxon>
        <taxon>Magnoliopsida</taxon>
        <taxon>eudicotyledons</taxon>
        <taxon>Gunneridae</taxon>
        <taxon>Pentapetalae</taxon>
        <taxon>rosids</taxon>
        <taxon>fabids</taxon>
        <taxon>Malpighiales</taxon>
        <taxon>Salicaceae</taxon>
        <taxon>Saliceae</taxon>
        <taxon>Salix</taxon>
    </lineage>
</organism>
<dbReference type="AlphaFoldDB" id="A0A6N2KCX2"/>
<sequence length="217" mass="23732">MGWWSSFCSCTSLTSLGLCFLLVAYNILWSWCSEVSLCKLYTNDGKPESSIAYLPNPLSFSTGWKQKMEAKFSHEDLKSEWESSTNNDGFLLQGLDAKNYIPQSAVELGHCKDDVHATSLVSLSGSMCFELSNAVSETYSVQIITKIVASVHSLVQTNNGRLSLQAPALLPPTVNGGDQNTLSCLHATTLSMALLMMDQLLDLMIGVCHCRPYCSIA</sequence>
<proteinExistence type="predicted"/>
<dbReference type="EMBL" id="CAADRP010000258">
    <property type="protein sequence ID" value="VFU25938.1"/>
    <property type="molecule type" value="Genomic_DNA"/>
</dbReference>
<evidence type="ECO:0000313" key="1">
    <source>
        <dbReference type="EMBL" id="VFU25938.1"/>
    </source>
</evidence>